<evidence type="ECO:0000256" key="2">
    <source>
        <dbReference type="ARBA" id="ARBA00023125"/>
    </source>
</evidence>
<evidence type="ECO:0000259" key="5">
    <source>
        <dbReference type="PROSITE" id="PS50110"/>
    </source>
</evidence>
<keyword evidence="1 3" id="KW-0597">Phosphoprotein</keyword>
<dbReference type="GO" id="GO:0006355">
    <property type="term" value="P:regulation of DNA-templated transcription"/>
    <property type="evidence" value="ECO:0007669"/>
    <property type="project" value="InterPro"/>
</dbReference>
<gene>
    <name evidence="6" type="ORF">SAMN05421819_2729</name>
</gene>
<name>A0A1H5ZLC5_9BACT</name>
<dbReference type="SUPFAM" id="SSF46894">
    <property type="entry name" value="C-terminal effector domain of the bipartite response regulators"/>
    <property type="match status" value="1"/>
</dbReference>
<dbReference type="InterPro" id="IPR001789">
    <property type="entry name" value="Sig_transdc_resp-reg_receiver"/>
</dbReference>
<dbReference type="PROSITE" id="PS50110">
    <property type="entry name" value="RESPONSE_REGULATORY"/>
    <property type="match status" value="1"/>
</dbReference>
<evidence type="ECO:0000256" key="1">
    <source>
        <dbReference type="ARBA" id="ARBA00022553"/>
    </source>
</evidence>
<dbReference type="Pfam" id="PF00072">
    <property type="entry name" value="Response_reg"/>
    <property type="match status" value="1"/>
</dbReference>
<evidence type="ECO:0000256" key="3">
    <source>
        <dbReference type="PROSITE-ProRule" id="PRU00169"/>
    </source>
</evidence>
<keyword evidence="2" id="KW-0238">DNA-binding</keyword>
<feature type="domain" description="Response regulatory" evidence="5">
    <location>
        <begin position="8"/>
        <end position="124"/>
    </location>
</feature>
<evidence type="ECO:0000313" key="6">
    <source>
        <dbReference type="EMBL" id="SEG37042.1"/>
    </source>
</evidence>
<dbReference type="InterPro" id="IPR058245">
    <property type="entry name" value="NreC/VraR/RcsB-like_REC"/>
</dbReference>
<dbReference type="Pfam" id="PF00196">
    <property type="entry name" value="GerE"/>
    <property type="match status" value="1"/>
</dbReference>
<dbReference type="InterPro" id="IPR016032">
    <property type="entry name" value="Sig_transdc_resp-reg_C-effctor"/>
</dbReference>
<dbReference type="GO" id="GO:0000160">
    <property type="term" value="P:phosphorelay signal transduction system"/>
    <property type="evidence" value="ECO:0007669"/>
    <property type="project" value="InterPro"/>
</dbReference>
<dbReference type="Proteomes" id="UP000236728">
    <property type="component" value="Unassembled WGS sequence"/>
</dbReference>
<dbReference type="PRINTS" id="PR00038">
    <property type="entry name" value="HTHLUXR"/>
</dbReference>
<dbReference type="CDD" id="cd17535">
    <property type="entry name" value="REC_NarL-like"/>
    <property type="match status" value="1"/>
</dbReference>
<sequence length="209" mass="22709">MTSTQPIRVLTVDDHPLLRAGISASINTQSGMTVVAEASDGQEAVAAYRAHRPDVTLMDLRLPKQNGIEAIAEIRRDFPTARIIVLTTYGGDVQALRAFKAGASGYLLKSMLRTELVDTIRLVHSGHRRIPSEIATTMAEHAGDDLLTEREVDVLESIASGNSNKLIADCLRVSEHTVKGHVRNILSKLNASDRTHAVMIGLRRGIIEG</sequence>
<dbReference type="InterPro" id="IPR000792">
    <property type="entry name" value="Tscrpt_reg_LuxR_C"/>
</dbReference>
<evidence type="ECO:0000313" key="7">
    <source>
        <dbReference type="Proteomes" id="UP000236728"/>
    </source>
</evidence>
<dbReference type="PANTHER" id="PTHR45566:SF2">
    <property type="entry name" value="NARL SUBFAMILY"/>
    <property type="match status" value="1"/>
</dbReference>
<dbReference type="RefSeq" id="WP_103933597.1">
    <property type="nucleotide sequence ID" value="NZ_FNVA01000004.1"/>
</dbReference>
<protein>
    <submittedName>
        <fullName evidence="6">Two component transcriptional regulator, LuxR family</fullName>
    </submittedName>
</protein>
<proteinExistence type="predicted"/>
<feature type="modified residue" description="4-aspartylphosphate" evidence="3">
    <location>
        <position position="59"/>
    </location>
</feature>
<dbReference type="SMART" id="SM00421">
    <property type="entry name" value="HTH_LUXR"/>
    <property type="match status" value="1"/>
</dbReference>
<dbReference type="GO" id="GO:0003677">
    <property type="term" value="F:DNA binding"/>
    <property type="evidence" value="ECO:0007669"/>
    <property type="project" value="UniProtKB-KW"/>
</dbReference>
<dbReference type="InterPro" id="IPR051015">
    <property type="entry name" value="EvgA-like"/>
</dbReference>
<dbReference type="SUPFAM" id="SSF52172">
    <property type="entry name" value="CheY-like"/>
    <property type="match status" value="1"/>
</dbReference>
<dbReference type="AlphaFoldDB" id="A0A1H5ZLC5"/>
<reference evidence="6 7" key="1">
    <citation type="submission" date="2016-10" db="EMBL/GenBank/DDBJ databases">
        <authorList>
            <person name="de Groot N.N."/>
        </authorList>
    </citation>
    <scope>NUCLEOTIDE SEQUENCE [LARGE SCALE GENOMIC DNA]</scope>
    <source>
        <strain evidence="6 7">DSM 22489</strain>
    </source>
</reference>
<dbReference type="PANTHER" id="PTHR45566">
    <property type="entry name" value="HTH-TYPE TRANSCRIPTIONAL REGULATOR YHJB-RELATED"/>
    <property type="match status" value="1"/>
</dbReference>
<dbReference type="Gene3D" id="3.40.50.2300">
    <property type="match status" value="1"/>
</dbReference>
<dbReference type="EMBL" id="FNVA01000004">
    <property type="protein sequence ID" value="SEG37042.1"/>
    <property type="molecule type" value="Genomic_DNA"/>
</dbReference>
<dbReference type="PROSITE" id="PS00622">
    <property type="entry name" value="HTH_LUXR_1"/>
    <property type="match status" value="1"/>
</dbReference>
<dbReference type="CDD" id="cd06170">
    <property type="entry name" value="LuxR_C_like"/>
    <property type="match status" value="1"/>
</dbReference>
<feature type="domain" description="HTH luxR-type" evidence="4">
    <location>
        <begin position="140"/>
        <end position="205"/>
    </location>
</feature>
<dbReference type="InterPro" id="IPR011006">
    <property type="entry name" value="CheY-like_superfamily"/>
</dbReference>
<dbReference type="OrthoDB" id="9796655at2"/>
<accession>A0A1H5ZLC5</accession>
<dbReference type="SMART" id="SM00448">
    <property type="entry name" value="REC"/>
    <property type="match status" value="1"/>
</dbReference>
<organism evidence="6 7">
    <name type="scientific">Bryocella elongata</name>
    <dbReference type="NCBI Taxonomy" id="863522"/>
    <lineage>
        <taxon>Bacteria</taxon>
        <taxon>Pseudomonadati</taxon>
        <taxon>Acidobacteriota</taxon>
        <taxon>Terriglobia</taxon>
        <taxon>Terriglobales</taxon>
        <taxon>Acidobacteriaceae</taxon>
        <taxon>Bryocella</taxon>
    </lineage>
</organism>
<evidence type="ECO:0000259" key="4">
    <source>
        <dbReference type="PROSITE" id="PS50043"/>
    </source>
</evidence>
<keyword evidence="7" id="KW-1185">Reference proteome</keyword>
<dbReference type="PROSITE" id="PS50043">
    <property type="entry name" value="HTH_LUXR_2"/>
    <property type="match status" value="1"/>
</dbReference>